<keyword evidence="2" id="KW-0812">Transmembrane</keyword>
<keyword evidence="4" id="KW-1185">Reference proteome</keyword>
<dbReference type="AlphaFoldDB" id="A0A9P4L5X2"/>
<name>A0A9P4L5X2_9PLEO</name>
<dbReference type="Pfam" id="PF01544">
    <property type="entry name" value="CorA"/>
    <property type="match status" value="1"/>
</dbReference>
<dbReference type="InterPro" id="IPR002523">
    <property type="entry name" value="MgTranspt_CorA/ZnTranspt_ZntB"/>
</dbReference>
<evidence type="ECO:0000313" key="4">
    <source>
        <dbReference type="Proteomes" id="UP000800039"/>
    </source>
</evidence>
<accession>A0A9P4L5X2</accession>
<protein>
    <submittedName>
        <fullName evidence="3">Uncharacterized protein</fullName>
    </submittedName>
</protein>
<feature type="transmembrane region" description="Helical" evidence="2">
    <location>
        <begin position="503"/>
        <end position="523"/>
    </location>
</feature>
<feature type="transmembrane region" description="Helical" evidence="2">
    <location>
        <begin position="472"/>
        <end position="491"/>
    </location>
</feature>
<sequence>MTSNGNSVQMSDVGGPLELEKASAATTARTVTHSPVPPKQDLVGSWLCAEGPYQKYIEALSGSNPGLKKSDPNNKDGPLKNGNALVVLLDAPATGQPGFETTEFKNAADLRNHFQNSTHDHDRRRIYIMEGLAPDYVSIIGGHFYMEPTFFQRQERTCVWSNDFTPVSDALPQPSLLDPEKSFHLQYCELRQFNKAIENRYYFCQRTRRHIGMTAPRHKEESTTGILRRKVTWWCRKTGKGGWDVVILCDPQLFHLSPTPKEVVGSENTIRQNINLRGELKNGPFQDGYVDFLPAVSHDRISSKRPHPHTSMLRDLLHYYQQHSDMLSQEDWDTPNMSAIFIKKIVAAHYLQLVDYIKAMLPSLELRLTTAWVEEQDQWKSLQTISRRCGNYRDDIEDTLLSLGYHLDGKLDASSKVRSANWKDCEKDFQYVYFRLKILKERADNLVQAMTGLASIAGNRQNLEEAKRVKRLNLLALLFIPLAYTSSLFSMQDNYAPNKKDFWIYWISAIGAVAFTAVVTWILDTALDDEAQWTWRPLWYLKFWGNSEKKPGPMKRKATGLYDHTMRR</sequence>
<dbReference type="GeneID" id="63855164"/>
<dbReference type="Proteomes" id="UP000800039">
    <property type="component" value="Unassembled WGS sequence"/>
</dbReference>
<keyword evidence="2" id="KW-0472">Membrane</keyword>
<evidence type="ECO:0000256" key="1">
    <source>
        <dbReference type="SAM" id="MobiDB-lite"/>
    </source>
</evidence>
<organism evidence="3 4">
    <name type="scientific">Cucurbitaria berberidis CBS 394.84</name>
    <dbReference type="NCBI Taxonomy" id="1168544"/>
    <lineage>
        <taxon>Eukaryota</taxon>
        <taxon>Fungi</taxon>
        <taxon>Dikarya</taxon>
        <taxon>Ascomycota</taxon>
        <taxon>Pezizomycotina</taxon>
        <taxon>Dothideomycetes</taxon>
        <taxon>Pleosporomycetidae</taxon>
        <taxon>Pleosporales</taxon>
        <taxon>Pleosporineae</taxon>
        <taxon>Cucurbitariaceae</taxon>
        <taxon>Cucurbitaria</taxon>
    </lineage>
</organism>
<gene>
    <name evidence="3" type="ORF">K460DRAFT_417964</name>
</gene>
<proteinExistence type="predicted"/>
<keyword evidence="2" id="KW-1133">Transmembrane helix</keyword>
<dbReference type="Gene3D" id="1.20.58.340">
    <property type="entry name" value="Magnesium transport protein CorA, transmembrane region"/>
    <property type="match status" value="1"/>
</dbReference>
<dbReference type="GO" id="GO:0016020">
    <property type="term" value="C:membrane"/>
    <property type="evidence" value="ECO:0007669"/>
    <property type="project" value="InterPro"/>
</dbReference>
<feature type="compositionally biased region" description="Basic and acidic residues" evidence="1">
    <location>
        <begin position="68"/>
        <end position="78"/>
    </location>
</feature>
<evidence type="ECO:0000313" key="3">
    <source>
        <dbReference type="EMBL" id="KAF1842767.1"/>
    </source>
</evidence>
<dbReference type="GO" id="GO:0046873">
    <property type="term" value="F:metal ion transmembrane transporter activity"/>
    <property type="evidence" value="ECO:0007669"/>
    <property type="project" value="InterPro"/>
</dbReference>
<dbReference type="OrthoDB" id="5428055at2759"/>
<comment type="caution">
    <text evidence="3">The sequence shown here is derived from an EMBL/GenBank/DDBJ whole genome shotgun (WGS) entry which is preliminary data.</text>
</comment>
<dbReference type="EMBL" id="ML976617">
    <property type="protein sequence ID" value="KAF1842767.1"/>
    <property type="molecule type" value="Genomic_DNA"/>
</dbReference>
<feature type="region of interest" description="Disordered" evidence="1">
    <location>
        <begin position="61"/>
        <end position="80"/>
    </location>
</feature>
<dbReference type="RefSeq" id="XP_040785330.1">
    <property type="nucleotide sequence ID" value="XM_040937914.1"/>
</dbReference>
<evidence type="ECO:0000256" key="2">
    <source>
        <dbReference type="SAM" id="Phobius"/>
    </source>
</evidence>
<reference evidence="3" key="1">
    <citation type="submission" date="2020-01" db="EMBL/GenBank/DDBJ databases">
        <authorList>
            <consortium name="DOE Joint Genome Institute"/>
            <person name="Haridas S."/>
            <person name="Albert R."/>
            <person name="Binder M."/>
            <person name="Bloem J."/>
            <person name="Labutti K."/>
            <person name="Salamov A."/>
            <person name="Andreopoulos B."/>
            <person name="Baker S.E."/>
            <person name="Barry K."/>
            <person name="Bills G."/>
            <person name="Bluhm B.H."/>
            <person name="Cannon C."/>
            <person name="Castanera R."/>
            <person name="Culley D.E."/>
            <person name="Daum C."/>
            <person name="Ezra D."/>
            <person name="Gonzalez J.B."/>
            <person name="Henrissat B."/>
            <person name="Kuo A."/>
            <person name="Liang C."/>
            <person name="Lipzen A."/>
            <person name="Lutzoni F."/>
            <person name="Magnuson J."/>
            <person name="Mondo S."/>
            <person name="Nolan M."/>
            <person name="Ohm R."/>
            <person name="Pangilinan J."/>
            <person name="Park H.-J."/>
            <person name="Ramirez L."/>
            <person name="Alfaro M."/>
            <person name="Sun H."/>
            <person name="Tritt A."/>
            <person name="Yoshinaga Y."/>
            <person name="Zwiers L.-H."/>
            <person name="Turgeon B.G."/>
            <person name="Goodwin S.B."/>
            <person name="Spatafora J.W."/>
            <person name="Crous P.W."/>
            <person name="Grigoriev I.V."/>
        </authorList>
    </citation>
    <scope>NUCLEOTIDE SEQUENCE</scope>
    <source>
        <strain evidence="3">CBS 394.84</strain>
    </source>
</reference>